<dbReference type="EMBL" id="LR796710">
    <property type="protein sequence ID" value="CAB4160594.1"/>
    <property type="molecule type" value="Genomic_DNA"/>
</dbReference>
<feature type="transmembrane region" description="Helical" evidence="1">
    <location>
        <begin position="79"/>
        <end position="99"/>
    </location>
</feature>
<accession>A0A6J5NZF6</accession>
<evidence type="ECO:0000256" key="1">
    <source>
        <dbReference type="SAM" id="Phobius"/>
    </source>
</evidence>
<proteinExistence type="predicted"/>
<organism evidence="2">
    <name type="scientific">uncultured Caudovirales phage</name>
    <dbReference type="NCBI Taxonomy" id="2100421"/>
    <lineage>
        <taxon>Viruses</taxon>
        <taxon>Duplodnaviria</taxon>
        <taxon>Heunggongvirae</taxon>
        <taxon>Uroviricota</taxon>
        <taxon>Caudoviricetes</taxon>
        <taxon>Peduoviridae</taxon>
        <taxon>Maltschvirus</taxon>
        <taxon>Maltschvirus maltsch</taxon>
    </lineage>
</organism>
<reference evidence="2" key="1">
    <citation type="submission" date="2020-04" db="EMBL/GenBank/DDBJ databases">
        <authorList>
            <person name="Chiriac C."/>
            <person name="Salcher M."/>
            <person name="Ghai R."/>
            <person name="Kavagutti S V."/>
        </authorList>
    </citation>
    <scope>NUCLEOTIDE SEQUENCE</scope>
</reference>
<evidence type="ECO:0000313" key="2">
    <source>
        <dbReference type="EMBL" id="CAB4160594.1"/>
    </source>
</evidence>
<keyword evidence="1" id="KW-0472">Membrane</keyword>
<protein>
    <submittedName>
        <fullName evidence="2">Uncharacterized protein</fullName>
    </submittedName>
</protein>
<name>A0A6J5NZF6_9CAUD</name>
<gene>
    <name evidence="2" type="ORF">UFOVP774_6</name>
</gene>
<keyword evidence="1" id="KW-1133">Transmembrane helix</keyword>
<keyword evidence="1" id="KW-0812">Transmembrane</keyword>
<sequence>MAEHNRRHDDGGKTEIDELIKQENDPKTRAILLVLQNINVSLMANTEAVNDTDRQLKQHMVEVAKRTDESNALLNKGRGMWNIISLVLAAVQVALVYFMSMYLADIKSLHAEDAGLEKRIIILEQRK</sequence>